<reference evidence="3" key="1">
    <citation type="submission" date="2020-05" db="EMBL/GenBank/DDBJ databases">
        <authorList>
            <person name="Chiriac C."/>
            <person name="Salcher M."/>
            <person name="Ghai R."/>
            <person name="Kavagutti S V."/>
        </authorList>
    </citation>
    <scope>NUCLEOTIDE SEQUENCE</scope>
</reference>
<dbReference type="EMBL" id="CAEZVT010000007">
    <property type="protein sequence ID" value="CAB4629992.1"/>
    <property type="molecule type" value="Genomic_DNA"/>
</dbReference>
<evidence type="ECO:0000259" key="2">
    <source>
        <dbReference type="Pfam" id="PF13439"/>
    </source>
</evidence>
<dbReference type="AlphaFoldDB" id="A0A6J6IZ17"/>
<dbReference type="InterPro" id="IPR028098">
    <property type="entry name" value="Glyco_trans_4-like_N"/>
</dbReference>
<feature type="domain" description="Glycosyl transferase family 1" evidence="1">
    <location>
        <begin position="200"/>
        <end position="358"/>
    </location>
</feature>
<dbReference type="SUPFAM" id="SSF53756">
    <property type="entry name" value="UDP-Glycosyltransferase/glycogen phosphorylase"/>
    <property type="match status" value="1"/>
</dbReference>
<protein>
    <submittedName>
        <fullName evidence="3">Unannotated protein</fullName>
    </submittedName>
</protein>
<name>A0A6J6IZ17_9ZZZZ</name>
<evidence type="ECO:0000313" key="3">
    <source>
        <dbReference type="EMBL" id="CAB4629992.1"/>
    </source>
</evidence>
<sequence length="398" mass="44548">MKILVVHEVDYLEKVIYEIHEFPELLATAGHEVTFFQFQESADRAKKNKFREREISGRVYPEARIKLVGPHQFGVPAIDRLWATLSCIPALFRLFRKGKYDVVLNFAVPTFGLQVLAIAKLFGVPVVHRALDASHEIRESIYRLPILAVEKLLYRTVGILSANNQAMKNYCEKLSGRKKPSYVNYPPLDLTHFSFPKHDTKLRAQLGITEQDKVITYMGSFFYFSGLPECIKEFAAVSAKDENVKLLLIGGGEQEQELSDLVAGLGLQESVIFTGFIPYADLPRYLRLSSVAINPLKISQVASVAFPHKVLQYLATGLTVVSTRLEGLVGAIDGIEGLHWEDSPEACLRKAHSLIESQANWKQPDSVQVRLRELFSPSSALASLTRTLVLAMDSNSSK</sequence>
<feature type="domain" description="Glycosyltransferase subfamily 4-like N-terminal" evidence="2">
    <location>
        <begin position="24"/>
        <end position="190"/>
    </location>
</feature>
<dbReference type="InterPro" id="IPR001296">
    <property type="entry name" value="Glyco_trans_1"/>
</dbReference>
<dbReference type="Pfam" id="PF13439">
    <property type="entry name" value="Glyco_transf_4"/>
    <property type="match status" value="1"/>
</dbReference>
<dbReference type="GO" id="GO:0016757">
    <property type="term" value="F:glycosyltransferase activity"/>
    <property type="evidence" value="ECO:0007669"/>
    <property type="project" value="TreeGrafter"/>
</dbReference>
<dbReference type="Pfam" id="PF00534">
    <property type="entry name" value="Glycos_transf_1"/>
    <property type="match status" value="1"/>
</dbReference>
<proteinExistence type="predicted"/>
<dbReference type="Gene3D" id="3.40.50.2000">
    <property type="entry name" value="Glycogen Phosphorylase B"/>
    <property type="match status" value="2"/>
</dbReference>
<organism evidence="3">
    <name type="scientific">freshwater metagenome</name>
    <dbReference type="NCBI Taxonomy" id="449393"/>
    <lineage>
        <taxon>unclassified sequences</taxon>
        <taxon>metagenomes</taxon>
        <taxon>ecological metagenomes</taxon>
    </lineage>
</organism>
<gene>
    <name evidence="3" type="ORF">UFOPK2131_00214</name>
</gene>
<dbReference type="PANTHER" id="PTHR45947:SF3">
    <property type="entry name" value="SULFOQUINOVOSYL TRANSFERASE SQD2"/>
    <property type="match status" value="1"/>
</dbReference>
<dbReference type="PANTHER" id="PTHR45947">
    <property type="entry name" value="SULFOQUINOVOSYL TRANSFERASE SQD2"/>
    <property type="match status" value="1"/>
</dbReference>
<accession>A0A6J6IZ17</accession>
<dbReference type="InterPro" id="IPR050194">
    <property type="entry name" value="Glycosyltransferase_grp1"/>
</dbReference>
<evidence type="ECO:0000259" key="1">
    <source>
        <dbReference type="Pfam" id="PF00534"/>
    </source>
</evidence>